<gene>
    <name evidence="1" type="ORF">SCAR479_09385</name>
</gene>
<name>A0ABR2XIZ1_9PEZI</name>
<evidence type="ECO:0000313" key="1">
    <source>
        <dbReference type="EMBL" id="KAK9773744.1"/>
    </source>
</evidence>
<sequence length="135" mass="14342">MPLRSKVKLGAVYTNGIVPVSSSCGSAPARYKLLSSVHNPLFLTHNPPDGPALAWVVVNMPHHFSAAADEALRKGEPETAWVLSSGLIGNANLLGQGSLISTPRDTANVIGDPQFGRRRSLRIIGPWPMPSLISP</sequence>
<dbReference type="Proteomes" id="UP001465668">
    <property type="component" value="Unassembled WGS sequence"/>
</dbReference>
<dbReference type="PROSITE" id="PS51257">
    <property type="entry name" value="PROKAR_LIPOPROTEIN"/>
    <property type="match status" value="1"/>
</dbReference>
<dbReference type="EMBL" id="JARVKM010000047">
    <property type="protein sequence ID" value="KAK9773744.1"/>
    <property type="molecule type" value="Genomic_DNA"/>
</dbReference>
<comment type="caution">
    <text evidence="1">The sequence shown here is derived from an EMBL/GenBank/DDBJ whole genome shotgun (WGS) entry which is preliminary data.</text>
</comment>
<organism evidence="1 2">
    <name type="scientific">Seiridium cardinale</name>
    <dbReference type="NCBI Taxonomy" id="138064"/>
    <lineage>
        <taxon>Eukaryota</taxon>
        <taxon>Fungi</taxon>
        <taxon>Dikarya</taxon>
        <taxon>Ascomycota</taxon>
        <taxon>Pezizomycotina</taxon>
        <taxon>Sordariomycetes</taxon>
        <taxon>Xylariomycetidae</taxon>
        <taxon>Amphisphaeriales</taxon>
        <taxon>Sporocadaceae</taxon>
        <taxon>Seiridium</taxon>
    </lineage>
</organism>
<keyword evidence="2" id="KW-1185">Reference proteome</keyword>
<accession>A0ABR2XIZ1</accession>
<proteinExistence type="predicted"/>
<reference evidence="1 2" key="1">
    <citation type="submission" date="2024-02" db="EMBL/GenBank/DDBJ databases">
        <title>First draft genome assembly of two strains of Seiridium cardinale.</title>
        <authorList>
            <person name="Emiliani G."/>
            <person name="Scali E."/>
        </authorList>
    </citation>
    <scope>NUCLEOTIDE SEQUENCE [LARGE SCALE GENOMIC DNA]</scope>
    <source>
        <strain evidence="1 2">BM-138-000479</strain>
    </source>
</reference>
<evidence type="ECO:0000313" key="2">
    <source>
        <dbReference type="Proteomes" id="UP001465668"/>
    </source>
</evidence>
<protein>
    <submittedName>
        <fullName evidence="1">Uncharacterized protein</fullName>
    </submittedName>
</protein>